<evidence type="ECO:0000256" key="2">
    <source>
        <dbReference type="SAM" id="Phobius"/>
    </source>
</evidence>
<dbReference type="KEGG" id="acan:ACA1_046500"/>
<evidence type="ECO:0000313" key="4">
    <source>
        <dbReference type="Proteomes" id="UP000011083"/>
    </source>
</evidence>
<keyword evidence="4" id="KW-1185">Reference proteome</keyword>
<evidence type="ECO:0008006" key="5">
    <source>
        <dbReference type="Google" id="ProtNLM"/>
    </source>
</evidence>
<feature type="transmembrane region" description="Helical" evidence="2">
    <location>
        <begin position="129"/>
        <end position="151"/>
    </location>
</feature>
<proteinExistence type="predicted"/>
<keyword evidence="2" id="KW-1133">Transmembrane helix</keyword>
<keyword evidence="2" id="KW-0472">Membrane</keyword>
<dbReference type="AlphaFoldDB" id="L8H9R4"/>
<protein>
    <recommendedName>
        <fullName evidence="5">Transmembrane protein</fullName>
    </recommendedName>
</protein>
<dbReference type="Proteomes" id="UP000011083">
    <property type="component" value="Unassembled WGS sequence"/>
</dbReference>
<evidence type="ECO:0000313" key="3">
    <source>
        <dbReference type="EMBL" id="ELR21930.1"/>
    </source>
</evidence>
<evidence type="ECO:0000256" key="1">
    <source>
        <dbReference type="SAM" id="MobiDB-lite"/>
    </source>
</evidence>
<dbReference type="GeneID" id="14922848"/>
<name>L8H9R4_ACACF</name>
<feature type="compositionally biased region" description="Basic residues" evidence="1">
    <location>
        <begin position="236"/>
        <end position="255"/>
    </location>
</feature>
<dbReference type="EMBL" id="KB007894">
    <property type="protein sequence ID" value="ELR21930.1"/>
    <property type="molecule type" value="Genomic_DNA"/>
</dbReference>
<accession>L8H9R4</accession>
<feature type="region of interest" description="Disordered" evidence="1">
    <location>
        <begin position="236"/>
        <end position="270"/>
    </location>
</feature>
<feature type="transmembrane region" description="Helical" evidence="2">
    <location>
        <begin position="203"/>
        <end position="224"/>
    </location>
</feature>
<dbReference type="VEuPathDB" id="AmoebaDB:ACA1_046500"/>
<feature type="transmembrane region" description="Helical" evidence="2">
    <location>
        <begin position="69"/>
        <end position="88"/>
    </location>
</feature>
<feature type="transmembrane region" description="Helical" evidence="2">
    <location>
        <begin position="100"/>
        <end position="123"/>
    </location>
</feature>
<reference evidence="3 4" key="1">
    <citation type="journal article" date="2013" name="Genome Biol.">
        <title>Genome of Acanthamoeba castellanii highlights extensive lateral gene transfer and early evolution of tyrosine kinase signaling.</title>
        <authorList>
            <person name="Clarke M."/>
            <person name="Lohan A.J."/>
            <person name="Liu B."/>
            <person name="Lagkouvardos I."/>
            <person name="Roy S."/>
            <person name="Zafar N."/>
            <person name="Bertelli C."/>
            <person name="Schilde C."/>
            <person name="Kianianmomeni A."/>
            <person name="Burglin T.R."/>
            <person name="Frech C."/>
            <person name="Turcotte B."/>
            <person name="Kopec K.O."/>
            <person name="Synnott J.M."/>
            <person name="Choo C."/>
            <person name="Paponov I."/>
            <person name="Finkler A."/>
            <person name="Soon Heng Tan C."/>
            <person name="Hutchins A.P."/>
            <person name="Weinmeier T."/>
            <person name="Rattei T."/>
            <person name="Chu J.S."/>
            <person name="Gimenez G."/>
            <person name="Irimia M."/>
            <person name="Rigden D.J."/>
            <person name="Fitzpatrick D.A."/>
            <person name="Lorenzo-Morales J."/>
            <person name="Bateman A."/>
            <person name="Chiu C.H."/>
            <person name="Tang P."/>
            <person name="Hegemann P."/>
            <person name="Fromm H."/>
            <person name="Raoult D."/>
            <person name="Greub G."/>
            <person name="Miranda-Saavedra D."/>
            <person name="Chen N."/>
            <person name="Nash P."/>
            <person name="Ginger M.L."/>
            <person name="Horn M."/>
            <person name="Schaap P."/>
            <person name="Caler L."/>
            <person name="Loftus B."/>
        </authorList>
    </citation>
    <scope>NUCLEOTIDE SEQUENCE [LARGE SCALE GENOMIC DNA]</scope>
    <source>
        <strain evidence="3 4">Neff</strain>
    </source>
</reference>
<dbReference type="RefSeq" id="XP_004347762.1">
    <property type="nucleotide sequence ID" value="XM_004347712.1"/>
</dbReference>
<sequence>MSYVLWALPMAFALFWMAGRVVAYFLWTAEEGMADFVATVLPEGYHPSVAEGFWTHGVKVLYEERMSLIQAHAGVSAVWGVAAILQLLPFVRNYAGFVGYVFYLCSAVFLVQMSYILFVLGMVNVGQGMFVADVVSLVLVGVCTPLGYYYIKAGQVNKHRSMMILACAGLFSNAVQRFVWVLMSKSEVLGHATSWEAWRDGTSSMTGYVGLTLTLLVGCFYAFFTKADDAAVKHMVAKKKQQQKPNKRSNNKPKAKSAPAVVRSAKTKAN</sequence>
<feature type="transmembrane region" description="Helical" evidence="2">
    <location>
        <begin position="163"/>
        <end position="183"/>
    </location>
</feature>
<gene>
    <name evidence="3" type="ORF">ACA1_046500</name>
</gene>
<keyword evidence="2" id="KW-0812">Transmembrane</keyword>
<organism evidence="3 4">
    <name type="scientific">Acanthamoeba castellanii (strain ATCC 30010 / Neff)</name>
    <dbReference type="NCBI Taxonomy" id="1257118"/>
    <lineage>
        <taxon>Eukaryota</taxon>
        <taxon>Amoebozoa</taxon>
        <taxon>Discosea</taxon>
        <taxon>Longamoebia</taxon>
        <taxon>Centramoebida</taxon>
        <taxon>Acanthamoebidae</taxon>
        <taxon>Acanthamoeba</taxon>
    </lineage>
</organism>